<name>A0ABU1UVJ1_9GAMM</name>
<keyword evidence="6" id="KW-1185">Reference proteome</keyword>
<dbReference type="HAMAP" id="MF_00524">
    <property type="entry name" value="Glucokinase"/>
    <property type="match status" value="1"/>
</dbReference>
<dbReference type="PANTHER" id="PTHR47690:SF1">
    <property type="entry name" value="GLUCOKINASE"/>
    <property type="match status" value="1"/>
</dbReference>
<keyword evidence="2 3" id="KW-0418">Kinase</keyword>
<dbReference type="InterPro" id="IPR043129">
    <property type="entry name" value="ATPase_NBD"/>
</dbReference>
<dbReference type="NCBIfam" id="NF009073">
    <property type="entry name" value="PRK12408.1"/>
    <property type="match status" value="1"/>
</dbReference>
<dbReference type="Pfam" id="PF02685">
    <property type="entry name" value="Glucokinase"/>
    <property type="match status" value="1"/>
</dbReference>
<dbReference type="NCBIfam" id="TIGR00749">
    <property type="entry name" value="glk"/>
    <property type="match status" value="1"/>
</dbReference>
<dbReference type="RefSeq" id="WP_310069835.1">
    <property type="nucleotide sequence ID" value="NZ_JAVDVX010000002.1"/>
</dbReference>
<feature type="binding site" evidence="3">
    <location>
        <begin position="7"/>
        <end position="12"/>
    </location>
    <ligand>
        <name>ATP</name>
        <dbReference type="ChEBI" id="CHEBI:30616"/>
    </ligand>
</feature>
<dbReference type="InterPro" id="IPR050201">
    <property type="entry name" value="Bacterial_glucokinase"/>
</dbReference>
<keyword evidence="3" id="KW-0963">Cytoplasm</keyword>
<dbReference type="EMBL" id="JAVDVX010000002">
    <property type="protein sequence ID" value="MDR7089137.1"/>
    <property type="molecule type" value="Genomic_DNA"/>
</dbReference>
<evidence type="ECO:0000256" key="3">
    <source>
        <dbReference type="HAMAP-Rule" id="MF_00524"/>
    </source>
</evidence>
<keyword evidence="3" id="KW-0324">Glycolysis</keyword>
<dbReference type="SUPFAM" id="SSF53067">
    <property type="entry name" value="Actin-like ATPase domain"/>
    <property type="match status" value="1"/>
</dbReference>
<evidence type="ECO:0000313" key="6">
    <source>
        <dbReference type="Proteomes" id="UP001253595"/>
    </source>
</evidence>
<comment type="caution">
    <text evidence="5">The sequence shown here is derived from an EMBL/GenBank/DDBJ whole genome shotgun (WGS) entry which is preliminary data.</text>
</comment>
<gene>
    <name evidence="3" type="primary">glk</name>
    <name evidence="5" type="ORF">J2X05_001143</name>
</gene>
<evidence type="ECO:0000256" key="1">
    <source>
        <dbReference type="ARBA" id="ARBA00022679"/>
    </source>
</evidence>
<protein>
    <recommendedName>
        <fullName evidence="3">Glucokinase</fullName>
        <ecNumber evidence="3">2.7.1.2</ecNumber>
    </recommendedName>
    <alternativeName>
        <fullName evidence="3">Glucose kinase</fullName>
    </alternativeName>
</protein>
<dbReference type="Proteomes" id="UP001253595">
    <property type="component" value="Unassembled WGS sequence"/>
</dbReference>
<sequence length="334" mass="35649">MSLLLVADIGGTNGRFGLVEFDAEKIGTNGQINYTAERQITLKCADYVDMATMIRTCCAKFGVDIPDYACLAIAGPIENGQASMTNLNWKFSIHGLRDQLGMKTLHVINDFASLAYAVPFLKENELVTLYESNKSNPDAPIVVMGPGTGFGMAALVPSQNNWKIIPTEGGHASFAPTNEKELDIKSFLLKEQSHVSVENILSGGGLVTLYRALAHNSGVEAKPYSPADVSTKGLANEDPLCREAVLTFCDVLGEVAGDKALSVGARGGVVIGGGLTPKLMGLLPESHFLERYKNKGPMAGYVSDISIRLIVNDKAALVGSAAWLIHNTPELKAH</sequence>
<dbReference type="CDD" id="cd24008">
    <property type="entry name" value="ASKHA_NBD_GLK"/>
    <property type="match status" value="1"/>
</dbReference>
<comment type="subcellular location">
    <subcellularLocation>
        <location evidence="3">Cytoplasm</location>
    </subcellularLocation>
</comment>
<dbReference type="Gene3D" id="3.40.367.20">
    <property type="match status" value="1"/>
</dbReference>
<evidence type="ECO:0000256" key="4">
    <source>
        <dbReference type="RuleBase" id="RU004046"/>
    </source>
</evidence>
<dbReference type="Gene3D" id="3.30.420.40">
    <property type="match status" value="1"/>
</dbReference>
<dbReference type="EC" id="2.7.1.2" evidence="3"/>
<proteinExistence type="inferred from homology"/>
<keyword evidence="1 3" id="KW-0808">Transferase</keyword>
<accession>A0ABU1UVJ1</accession>
<keyword evidence="3" id="KW-0547">Nucleotide-binding</keyword>
<reference evidence="5 6" key="1">
    <citation type="submission" date="2023-07" db="EMBL/GenBank/DDBJ databases">
        <title>Sorghum-associated microbial communities from plants grown in Nebraska, USA.</title>
        <authorList>
            <person name="Schachtman D."/>
        </authorList>
    </citation>
    <scope>NUCLEOTIDE SEQUENCE [LARGE SCALE GENOMIC DNA]</scope>
    <source>
        <strain evidence="5 6">BE190</strain>
    </source>
</reference>
<dbReference type="GO" id="GO:0004340">
    <property type="term" value="F:glucokinase activity"/>
    <property type="evidence" value="ECO:0007669"/>
    <property type="project" value="UniProtKB-EC"/>
</dbReference>
<comment type="similarity">
    <text evidence="3 4">Belongs to the bacterial glucokinase family.</text>
</comment>
<organism evidence="5 6">
    <name type="scientific">Cellvibrio fibrivorans</name>
    <dbReference type="NCBI Taxonomy" id="126350"/>
    <lineage>
        <taxon>Bacteria</taxon>
        <taxon>Pseudomonadati</taxon>
        <taxon>Pseudomonadota</taxon>
        <taxon>Gammaproteobacteria</taxon>
        <taxon>Cellvibrionales</taxon>
        <taxon>Cellvibrionaceae</taxon>
        <taxon>Cellvibrio</taxon>
    </lineage>
</organism>
<comment type="catalytic activity">
    <reaction evidence="3">
        <text>D-glucose + ATP = D-glucose 6-phosphate + ADP + H(+)</text>
        <dbReference type="Rhea" id="RHEA:17825"/>
        <dbReference type="ChEBI" id="CHEBI:4167"/>
        <dbReference type="ChEBI" id="CHEBI:15378"/>
        <dbReference type="ChEBI" id="CHEBI:30616"/>
        <dbReference type="ChEBI" id="CHEBI:61548"/>
        <dbReference type="ChEBI" id="CHEBI:456216"/>
        <dbReference type="EC" id="2.7.1.2"/>
    </reaction>
</comment>
<keyword evidence="3" id="KW-0067">ATP-binding</keyword>
<evidence type="ECO:0000313" key="5">
    <source>
        <dbReference type="EMBL" id="MDR7089137.1"/>
    </source>
</evidence>
<evidence type="ECO:0000256" key="2">
    <source>
        <dbReference type="ARBA" id="ARBA00022777"/>
    </source>
</evidence>
<dbReference type="InterPro" id="IPR003836">
    <property type="entry name" value="Glucokinase"/>
</dbReference>
<dbReference type="PANTHER" id="PTHR47690">
    <property type="entry name" value="GLUCOKINASE"/>
    <property type="match status" value="1"/>
</dbReference>